<dbReference type="Gene3D" id="3.40.50.620">
    <property type="entry name" value="HUPs"/>
    <property type="match status" value="1"/>
</dbReference>
<protein>
    <submittedName>
        <fullName evidence="2">Putative asparagine synthase</fullName>
    </submittedName>
</protein>
<dbReference type="InterPro" id="IPR001962">
    <property type="entry name" value="Asn_synthase"/>
</dbReference>
<reference evidence="2" key="1">
    <citation type="submission" date="2020-03" db="EMBL/GenBank/DDBJ databases">
        <title>The deep terrestrial virosphere.</title>
        <authorList>
            <person name="Holmfeldt K."/>
            <person name="Nilsson E."/>
            <person name="Simone D."/>
            <person name="Lopez-Fernandez M."/>
            <person name="Wu X."/>
            <person name="de Brujin I."/>
            <person name="Lundin D."/>
            <person name="Andersson A."/>
            <person name="Bertilsson S."/>
            <person name="Dopson M."/>
        </authorList>
    </citation>
    <scope>NUCLEOTIDE SEQUENCE</scope>
    <source>
        <strain evidence="2">MM415A00851</strain>
    </source>
</reference>
<dbReference type="PANTHER" id="PTHR43284:SF1">
    <property type="entry name" value="ASPARAGINE SYNTHETASE"/>
    <property type="match status" value="1"/>
</dbReference>
<dbReference type="PANTHER" id="PTHR43284">
    <property type="entry name" value="ASPARAGINE SYNTHETASE (GLUTAMINE-HYDROLYZING)"/>
    <property type="match status" value="1"/>
</dbReference>
<sequence>MNEIALALDHVIANRHPPGKLAVYLSSGVDSTIILHHLCKHFGREYIEALTVSFGVDNDEYFRASEIAQHYRVRHTTLIHNSESFLELLFKYQHIFSRPRFNIWPIWLAKEALARGCKVAFLGEGADELFGGYSDRDYWQGWAGQLVYVQPVYEEIHKHFNLPLECPFMHLPRQRFLNYFTPPLKFLLKESYRALLPWHLIHSQPPAFCNYAQMFPDFANPRKQLNLLATEAWLEAQKGEEAE</sequence>
<dbReference type="SUPFAM" id="SSF52402">
    <property type="entry name" value="Adenine nucleotide alpha hydrolases-like"/>
    <property type="match status" value="1"/>
</dbReference>
<dbReference type="Pfam" id="PF00733">
    <property type="entry name" value="Asn_synthase"/>
    <property type="match status" value="1"/>
</dbReference>
<feature type="domain" description="Asparagine synthetase" evidence="1">
    <location>
        <begin position="20"/>
        <end position="140"/>
    </location>
</feature>
<dbReference type="CDD" id="cd01991">
    <property type="entry name" value="Asn_synthase_B_C"/>
    <property type="match status" value="1"/>
</dbReference>
<organism evidence="2">
    <name type="scientific">viral metagenome</name>
    <dbReference type="NCBI Taxonomy" id="1070528"/>
    <lineage>
        <taxon>unclassified sequences</taxon>
        <taxon>metagenomes</taxon>
        <taxon>organismal metagenomes</taxon>
    </lineage>
</organism>
<proteinExistence type="predicted"/>
<gene>
    <name evidence="2" type="ORF">MM415A00851_0015</name>
</gene>
<dbReference type="GO" id="GO:0006529">
    <property type="term" value="P:asparagine biosynthetic process"/>
    <property type="evidence" value="ECO:0007669"/>
    <property type="project" value="InterPro"/>
</dbReference>
<dbReference type="InterPro" id="IPR051786">
    <property type="entry name" value="ASN_synthetase/amidase"/>
</dbReference>
<dbReference type="GO" id="GO:0004066">
    <property type="term" value="F:asparagine synthase (glutamine-hydrolyzing) activity"/>
    <property type="evidence" value="ECO:0007669"/>
    <property type="project" value="InterPro"/>
</dbReference>
<accession>A0A6M3KDA9</accession>
<name>A0A6M3KDA9_9ZZZZ</name>
<dbReference type="AlphaFoldDB" id="A0A6M3KDA9"/>
<evidence type="ECO:0000259" key="1">
    <source>
        <dbReference type="Pfam" id="PF00733"/>
    </source>
</evidence>
<dbReference type="EMBL" id="MT142388">
    <property type="protein sequence ID" value="QJA79611.1"/>
    <property type="molecule type" value="Genomic_DNA"/>
</dbReference>
<dbReference type="InterPro" id="IPR014729">
    <property type="entry name" value="Rossmann-like_a/b/a_fold"/>
</dbReference>
<evidence type="ECO:0000313" key="2">
    <source>
        <dbReference type="EMBL" id="QJA79611.1"/>
    </source>
</evidence>